<feature type="region of interest" description="Disordered" evidence="1">
    <location>
        <begin position="91"/>
        <end position="110"/>
    </location>
</feature>
<feature type="region of interest" description="Disordered" evidence="1">
    <location>
        <begin position="116"/>
        <end position="137"/>
    </location>
</feature>
<feature type="region of interest" description="Disordered" evidence="1">
    <location>
        <begin position="1"/>
        <end position="85"/>
    </location>
</feature>
<feature type="compositionally biased region" description="Polar residues" evidence="1">
    <location>
        <begin position="44"/>
        <end position="74"/>
    </location>
</feature>
<comment type="caution">
    <text evidence="2">The sequence shown here is derived from an EMBL/GenBank/DDBJ whole genome shotgun (WGS) entry which is preliminary data.</text>
</comment>
<evidence type="ECO:0000313" key="3">
    <source>
        <dbReference type="Proteomes" id="UP001369815"/>
    </source>
</evidence>
<feature type="compositionally biased region" description="Low complexity" evidence="1">
    <location>
        <begin position="97"/>
        <end position="110"/>
    </location>
</feature>
<proteinExistence type="predicted"/>
<name>A0AAX6MH79_9PEZI</name>
<evidence type="ECO:0000313" key="2">
    <source>
        <dbReference type="EMBL" id="KAK6951965.1"/>
    </source>
</evidence>
<protein>
    <submittedName>
        <fullName evidence="2">Uncharacterized protein</fullName>
    </submittedName>
</protein>
<keyword evidence="3" id="KW-1185">Reference proteome</keyword>
<sequence length="255" mass="28783">MGRGNNFRRGGYSRRSRSHFRNSGPLEYDDSQEDVDDLNEDYVSPNTTDYNCYNHTYPTQTRSLPGTRSRLFSTQPPPLDGSQRPFQFVHQNRRQNRQQAQGQQPQGQQGTIHYHHHNHYYHNPNGTSPFPTQTATGQDNDIMMVDYSAINTLEHRLSVLGAEIREFLLAMAGQNDHARQFVEAFIGFLSHSKPDSELLRVLTTPDDPQENAVQPPPVVPPVVPPAVPIPAQPPVQPVVPPDNTSPRPAYRVQST</sequence>
<gene>
    <name evidence="2" type="ORF">Daesc_006490</name>
</gene>
<dbReference type="EMBL" id="JBANMG010000006">
    <property type="protein sequence ID" value="KAK6951965.1"/>
    <property type="molecule type" value="Genomic_DNA"/>
</dbReference>
<evidence type="ECO:0000256" key="1">
    <source>
        <dbReference type="SAM" id="MobiDB-lite"/>
    </source>
</evidence>
<feature type="compositionally biased region" description="Polar residues" evidence="1">
    <location>
        <begin position="242"/>
        <end position="255"/>
    </location>
</feature>
<reference evidence="2 3" key="1">
    <citation type="journal article" date="2024" name="Front Chem Biol">
        <title>Unveiling the potential of Daldinia eschscholtzii MFLUCC 19-0629 through bioactivity and bioinformatics studies for enhanced sustainable agriculture production.</title>
        <authorList>
            <person name="Brooks S."/>
            <person name="Weaver J.A."/>
            <person name="Klomchit A."/>
            <person name="Alharthi S.A."/>
            <person name="Onlamun T."/>
            <person name="Nurani R."/>
            <person name="Vong T.K."/>
            <person name="Alberti F."/>
            <person name="Greco C."/>
        </authorList>
    </citation>
    <scope>NUCLEOTIDE SEQUENCE [LARGE SCALE GENOMIC DNA]</scope>
    <source>
        <strain evidence="2">MFLUCC 19-0629</strain>
    </source>
</reference>
<feature type="compositionally biased region" description="Pro residues" evidence="1">
    <location>
        <begin position="224"/>
        <end position="240"/>
    </location>
</feature>
<accession>A0AAX6MH79</accession>
<feature type="compositionally biased region" description="Low complexity" evidence="1">
    <location>
        <begin position="1"/>
        <end position="10"/>
    </location>
</feature>
<organism evidence="2 3">
    <name type="scientific">Daldinia eschscholtzii</name>
    <dbReference type="NCBI Taxonomy" id="292717"/>
    <lineage>
        <taxon>Eukaryota</taxon>
        <taxon>Fungi</taxon>
        <taxon>Dikarya</taxon>
        <taxon>Ascomycota</taxon>
        <taxon>Pezizomycotina</taxon>
        <taxon>Sordariomycetes</taxon>
        <taxon>Xylariomycetidae</taxon>
        <taxon>Xylariales</taxon>
        <taxon>Hypoxylaceae</taxon>
        <taxon>Daldinia</taxon>
    </lineage>
</organism>
<feature type="compositionally biased region" description="Acidic residues" evidence="1">
    <location>
        <begin position="27"/>
        <end position="40"/>
    </location>
</feature>
<dbReference type="AlphaFoldDB" id="A0AAX6MH79"/>
<dbReference type="Proteomes" id="UP001369815">
    <property type="component" value="Unassembled WGS sequence"/>
</dbReference>
<feature type="compositionally biased region" description="Basic residues" evidence="1">
    <location>
        <begin position="11"/>
        <end position="20"/>
    </location>
</feature>
<feature type="compositionally biased region" description="Polar residues" evidence="1">
    <location>
        <begin position="124"/>
        <end position="137"/>
    </location>
</feature>
<feature type="region of interest" description="Disordered" evidence="1">
    <location>
        <begin position="224"/>
        <end position="255"/>
    </location>
</feature>